<sequence length="124" mass="14194">MSDCSREQHWWTPVVPSRPPEPPPRLDIDGAPAYTVHALLDSRRVQNRLQYLVDWEEHSSVNTSNILGPSLTEEFHRTHPDRPAPRPWGRPRRGTPGVVRRERGTLSRPHGSLHFKGKLLPCSD</sequence>
<accession>A0AAE0UQP4</accession>
<comment type="caution">
    <text evidence="2">The sequence shown here is derived from an EMBL/GenBank/DDBJ whole genome shotgun (WGS) entry which is preliminary data.</text>
</comment>
<keyword evidence="3" id="KW-1185">Reference proteome</keyword>
<feature type="compositionally biased region" description="Basic and acidic residues" evidence="1">
    <location>
        <begin position="73"/>
        <end position="84"/>
    </location>
</feature>
<reference evidence="2" key="1">
    <citation type="submission" date="2023-06" db="EMBL/GenBank/DDBJ databases">
        <title>Male Hemibagrus guttatus genome.</title>
        <authorList>
            <person name="Bian C."/>
        </authorList>
    </citation>
    <scope>NUCLEOTIDE SEQUENCE</scope>
    <source>
        <strain evidence="2">Male_cb2023</strain>
        <tissue evidence="2">Muscle</tissue>
    </source>
</reference>
<feature type="region of interest" description="Disordered" evidence="1">
    <location>
        <begin position="62"/>
        <end position="114"/>
    </location>
</feature>
<feature type="region of interest" description="Disordered" evidence="1">
    <location>
        <begin position="1"/>
        <end position="25"/>
    </location>
</feature>
<name>A0AAE0UQP4_9TELE</name>
<protein>
    <recommendedName>
        <fullName evidence="4">Chromo domain-containing protein</fullName>
    </recommendedName>
</protein>
<gene>
    <name evidence="2" type="ORF">QTP70_009414</name>
</gene>
<dbReference type="SUPFAM" id="SSF54160">
    <property type="entry name" value="Chromo domain-like"/>
    <property type="match status" value="1"/>
</dbReference>
<dbReference type="AlphaFoldDB" id="A0AAE0UQP4"/>
<dbReference type="Proteomes" id="UP001274896">
    <property type="component" value="Unassembled WGS sequence"/>
</dbReference>
<organism evidence="2 3">
    <name type="scientific">Hemibagrus guttatus</name>
    <dbReference type="NCBI Taxonomy" id="175788"/>
    <lineage>
        <taxon>Eukaryota</taxon>
        <taxon>Metazoa</taxon>
        <taxon>Chordata</taxon>
        <taxon>Craniata</taxon>
        <taxon>Vertebrata</taxon>
        <taxon>Euteleostomi</taxon>
        <taxon>Actinopterygii</taxon>
        <taxon>Neopterygii</taxon>
        <taxon>Teleostei</taxon>
        <taxon>Ostariophysi</taxon>
        <taxon>Siluriformes</taxon>
        <taxon>Bagridae</taxon>
        <taxon>Hemibagrus</taxon>
    </lineage>
</organism>
<proteinExistence type="predicted"/>
<dbReference type="InterPro" id="IPR016197">
    <property type="entry name" value="Chromo-like_dom_sf"/>
</dbReference>
<evidence type="ECO:0000256" key="1">
    <source>
        <dbReference type="SAM" id="MobiDB-lite"/>
    </source>
</evidence>
<evidence type="ECO:0008006" key="4">
    <source>
        <dbReference type="Google" id="ProtNLM"/>
    </source>
</evidence>
<dbReference type="Gene3D" id="2.40.50.40">
    <property type="match status" value="1"/>
</dbReference>
<dbReference type="EMBL" id="JAUCMX010000019">
    <property type="protein sequence ID" value="KAK3516358.1"/>
    <property type="molecule type" value="Genomic_DNA"/>
</dbReference>
<evidence type="ECO:0000313" key="2">
    <source>
        <dbReference type="EMBL" id="KAK3516358.1"/>
    </source>
</evidence>
<feature type="compositionally biased region" description="Pro residues" evidence="1">
    <location>
        <begin position="16"/>
        <end position="25"/>
    </location>
</feature>
<evidence type="ECO:0000313" key="3">
    <source>
        <dbReference type="Proteomes" id="UP001274896"/>
    </source>
</evidence>